<gene>
    <name evidence="1" type="ORF">GCM10009654_34300</name>
</gene>
<evidence type="ECO:0000313" key="2">
    <source>
        <dbReference type="Proteomes" id="UP001501371"/>
    </source>
</evidence>
<keyword evidence="2" id="KW-1185">Reference proteome</keyword>
<protein>
    <submittedName>
        <fullName evidence="1">Uncharacterized protein</fullName>
    </submittedName>
</protein>
<sequence>MTGVSAARPANLLPAAPMDTVEVDAAQNAIAPHIEWHVRAHESGGRRLHAVREAMR</sequence>
<name>A0ABP4FHX0_9ACTN</name>
<comment type="caution">
    <text evidence="1">The sequence shown here is derived from an EMBL/GenBank/DDBJ whole genome shotgun (WGS) entry which is preliminary data.</text>
</comment>
<dbReference type="Proteomes" id="UP001501371">
    <property type="component" value="Unassembled WGS sequence"/>
</dbReference>
<accession>A0ABP4FHX0</accession>
<dbReference type="EMBL" id="BAAAKV010000028">
    <property type="protein sequence ID" value="GAA1174115.1"/>
    <property type="molecule type" value="Genomic_DNA"/>
</dbReference>
<reference evidence="2" key="1">
    <citation type="journal article" date="2019" name="Int. J. Syst. Evol. Microbiol.">
        <title>The Global Catalogue of Microorganisms (GCM) 10K type strain sequencing project: providing services to taxonomists for standard genome sequencing and annotation.</title>
        <authorList>
            <consortium name="The Broad Institute Genomics Platform"/>
            <consortium name="The Broad Institute Genome Sequencing Center for Infectious Disease"/>
            <person name="Wu L."/>
            <person name="Ma J."/>
        </authorList>
    </citation>
    <scope>NUCLEOTIDE SEQUENCE [LARGE SCALE GENOMIC DNA]</scope>
    <source>
        <strain evidence="2">JCM 12696</strain>
    </source>
</reference>
<proteinExistence type="predicted"/>
<evidence type="ECO:0000313" key="1">
    <source>
        <dbReference type="EMBL" id="GAA1174115.1"/>
    </source>
</evidence>
<organism evidence="1 2">
    <name type="scientific">Streptomyces hebeiensis</name>
    <dbReference type="NCBI Taxonomy" id="229486"/>
    <lineage>
        <taxon>Bacteria</taxon>
        <taxon>Bacillati</taxon>
        <taxon>Actinomycetota</taxon>
        <taxon>Actinomycetes</taxon>
        <taxon>Kitasatosporales</taxon>
        <taxon>Streptomycetaceae</taxon>
        <taxon>Streptomyces</taxon>
    </lineage>
</organism>